<sequence>MSTRSLIKDHIINIITLYCRFDVDKECDKIDGNLKKDPPAIVNSRHPKIRSKMDTTALTEQEKVLVANREKDKGNEAFKANDYEEAVVYYTRSLSVVPTVAGYNNRAQSEIKLQHWHNALNDCQKVLEMEPDNMKALLRRATVLKQQGNYQRAAEDLRNVLQTEPQNITATVSDLDLTCLQSCHISKERYVQEVLNRLVLLLYQPVFICITCCLTVFSI</sequence>
<evidence type="ECO:0000256" key="1">
    <source>
        <dbReference type="ARBA" id="ARBA00004496"/>
    </source>
</evidence>
<evidence type="ECO:0000256" key="6">
    <source>
        <dbReference type="SAM" id="Phobius"/>
    </source>
</evidence>
<dbReference type="InterPro" id="IPR011990">
    <property type="entry name" value="TPR-like_helical_dom_sf"/>
</dbReference>
<keyword evidence="8" id="KW-1185">Reference proteome</keyword>
<dbReference type="GO" id="GO:0031072">
    <property type="term" value="F:heat shock protein binding"/>
    <property type="evidence" value="ECO:0007669"/>
    <property type="project" value="TreeGrafter"/>
</dbReference>
<evidence type="ECO:0000313" key="7">
    <source>
        <dbReference type="Ensembl" id="ENSOTSP00005148853.1"/>
    </source>
</evidence>
<comment type="subcellular location">
    <subcellularLocation>
        <location evidence="1">Cytoplasm</location>
    </subcellularLocation>
</comment>
<keyword evidence="6" id="KW-1133">Transmembrane helix</keyword>
<dbReference type="Pfam" id="PF13432">
    <property type="entry name" value="TPR_16"/>
    <property type="match status" value="1"/>
</dbReference>
<organism evidence="7 8">
    <name type="scientific">Oncorhynchus tshawytscha</name>
    <name type="common">Chinook salmon</name>
    <name type="synonym">Salmo tshawytscha</name>
    <dbReference type="NCBI Taxonomy" id="74940"/>
    <lineage>
        <taxon>Eukaryota</taxon>
        <taxon>Metazoa</taxon>
        <taxon>Chordata</taxon>
        <taxon>Craniata</taxon>
        <taxon>Vertebrata</taxon>
        <taxon>Euteleostomi</taxon>
        <taxon>Actinopterygii</taxon>
        <taxon>Neopterygii</taxon>
        <taxon>Teleostei</taxon>
        <taxon>Protacanthopterygii</taxon>
        <taxon>Salmoniformes</taxon>
        <taxon>Salmonidae</taxon>
        <taxon>Salmoninae</taxon>
        <taxon>Oncorhynchus</taxon>
    </lineage>
</organism>
<feature type="transmembrane region" description="Helical" evidence="6">
    <location>
        <begin position="194"/>
        <end position="217"/>
    </location>
</feature>
<dbReference type="GO" id="GO:0006626">
    <property type="term" value="P:protein targeting to mitochondrion"/>
    <property type="evidence" value="ECO:0007669"/>
    <property type="project" value="TreeGrafter"/>
</dbReference>
<dbReference type="AlphaFoldDB" id="A0AAZ3S6X9"/>
<protein>
    <submittedName>
        <fullName evidence="7">Uncharacterized protein</fullName>
    </submittedName>
</protein>
<dbReference type="PROSITE" id="PS50005">
    <property type="entry name" value="TPR"/>
    <property type="match status" value="1"/>
</dbReference>
<accession>A0AAZ3S6X9</accession>
<dbReference type="SUPFAM" id="SSF48452">
    <property type="entry name" value="TPR-like"/>
    <property type="match status" value="1"/>
</dbReference>
<evidence type="ECO:0000256" key="5">
    <source>
        <dbReference type="PROSITE-ProRule" id="PRU00339"/>
    </source>
</evidence>
<dbReference type="PANTHER" id="PTHR45984">
    <property type="entry name" value="RNA (RNA) POLYMERASE II ASSOCIATED PROTEIN HOMOLOG"/>
    <property type="match status" value="1"/>
</dbReference>
<feature type="repeat" description="TPR" evidence="5">
    <location>
        <begin position="134"/>
        <end position="167"/>
    </location>
</feature>
<evidence type="ECO:0000256" key="2">
    <source>
        <dbReference type="ARBA" id="ARBA00022490"/>
    </source>
</evidence>
<dbReference type="GO" id="GO:0005739">
    <property type="term" value="C:mitochondrion"/>
    <property type="evidence" value="ECO:0007669"/>
    <property type="project" value="TreeGrafter"/>
</dbReference>
<dbReference type="Proteomes" id="UP000694402">
    <property type="component" value="Unassembled WGS sequence"/>
</dbReference>
<dbReference type="InterPro" id="IPR051982">
    <property type="entry name" value="CiliaryAsmbly_MitoImport"/>
</dbReference>
<dbReference type="PANTHER" id="PTHR45984:SF1">
    <property type="entry name" value="SPAG1 AXONEMAL DYNEIN ASSEMBLY FACTOR"/>
    <property type="match status" value="1"/>
</dbReference>
<reference evidence="7" key="2">
    <citation type="submission" date="2025-08" db="UniProtKB">
        <authorList>
            <consortium name="Ensembl"/>
        </authorList>
    </citation>
    <scope>IDENTIFICATION</scope>
</reference>
<proteinExistence type="predicted"/>
<keyword evidence="2" id="KW-0963">Cytoplasm</keyword>
<keyword evidence="6" id="KW-0812">Transmembrane</keyword>
<dbReference type="InterPro" id="IPR019734">
    <property type="entry name" value="TPR_rpt"/>
</dbReference>
<dbReference type="SMART" id="SM00028">
    <property type="entry name" value="TPR"/>
    <property type="match status" value="3"/>
</dbReference>
<dbReference type="GO" id="GO:0005829">
    <property type="term" value="C:cytosol"/>
    <property type="evidence" value="ECO:0007669"/>
    <property type="project" value="TreeGrafter"/>
</dbReference>
<dbReference type="Gene3D" id="1.25.40.10">
    <property type="entry name" value="Tetratricopeptide repeat domain"/>
    <property type="match status" value="1"/>
</dbReference>
<evidence type="ECO:0000256" key="4">
    <source>
        <dbReference type="ARBA" id="ARBA00022803"/>
    </source>
</evidence>
<dbReference type="GeneTree" id="ENSGT00940000154697"/>
<name>A0AAZ3S6X9_ONCTS</name>
<evidence type="ECO:0000313" key="8">
    <source>
        <dbReference type="Proteomes" id="UP000694402"/>
    </source>
</evidence>
<keyword evidence="3" id="KW-0677">Repeat</keyword>
<reference evidence="7" key="3">
    <citation type="submission" date="2025-09" db="UniProtKB">
        <authorList>
            <consortium name="Ensembl"/>
        </authorList>
    </citation>
    <scope>IDENTIFICATION</scope>
</reference>
<keyword evidence="6" id="KW-0472">Membrane</keyword>
<reference evidence="8" key="1">
    <citation type="journal article" date="2018" name="PLoS ONE">
        <title>Chinook salmon (Oncorhynchus tshawytscha) genome and transcriptome.</title>
        <authorList>
            <person name="Christensen K.A."/>
            <person name="Leong J.S."/>
            <person name="Sakhrani D."/>
            <person name="Biagi C.A."/>
            <person name="Minkley D.R."/>
            <person name="Withler R.E."/>
            <person name="Rondeau E.B."/>
            <person name="Koop B.F."/>
            <person name="Devlin R.H."/>
        </authorList>
    </citation>
    <scope>NUCLEOTIDE SEQUENCE [LARGE SCALE GENOMIC DNA]</scope>
</reference>
<keyword evidence="4 5" id="KW-0802">TPR repeat</keyword>
<dbReference type="Ensembl" id="ENSOTST00005158485.1">
    <property type="protein sequence ID" value="ENSOTSP00005148853.1"/>
    <property type="gene ID" value="ENSOTSG00005074235.1"/>
</dbReference>
<evidence type="ECO:0000256" key="3">
    <source>
        <dbReference type="ARBA" id="ARBA00022737"/>
    </source>
</evidence>